<dbReference type="eggNOG" id="COG0554">
    <property type="taxonomic scope" value="Bacteria"/>
</dbReference>
<dbReference type="SUPFAM" id="SSF53067">
    <property type="entry name" value="Actin-like ATPase domain"/>
    <property type="match status" value="2"/>
</dbReference>
<feature type="binding site" evidence="11">
    <location>
        <position position="414"/>
    </location>
    <ligand>
        <name>ADP</name>
        <dbReference type="ChEBI" id="CHEBI:456216"/>
    </ligand>
</feature>
<evidence type="ECO:0000313" key="16">
    <source>
        <dbReference type="Proteomes" id="UP000004410"/>
    </source>
</evidence>
<dbReference type="Proteomes" id="UP000004410">
    <property type="component" value="Unassembled WGS sequence"/>
</dbReference>
<evidence type="ECO:0000256" key="3">
    <source>
        <dbReference type="ARBA" id="ARBA00022679"/>
    </source>
</evidence>
<dbReference type="PROSITE" id="PS00445">
    <property type="entry name" value="FGGY_KINASES_2"/>
    <property type="match status" value="1"/>
</dbReference>
<dbReference type="NCBIfam" id="TIGR01311">
    <property type="entry name" value="glycerol_kin"/>
    <property type="match status" value="1"/>
</dbReference>
<dbReference type="EC" id="2.7.1.30" evidence="11"/>
<comment type="catalytic activity">
    <reaction evidence="8 11">
        <text>glycerol + ATP = sn-glycerol 3-phosphate + ADP + H(+)</text>
        <dbReference type="Rhea" id="RHEA:21644"/>
        <dbReference type="ChEBI" id="CHEBI:15378"/>
        <dbReference type="ChEBI" id="CHEBI:17754"/>
        <dbReference type="ChEBI" id="CHEBI:30616"/>
        <dbReference type="ChEBI" id="CHEBI:57597"/>
        <dbReference type="ChEBI" id="CHEBI:456216"/>
        <dbReference type="EC" id="2.7.1.30"/>
    </reaction>
</comment>
<comment type="function">
    <text evidence="9 11">Key enzyme in the regulation of glycerol uptake and metabolism. Catalyzes the phosphorylation of glycerol to yield sn-glycerol 3-phosphate.</text>
</comment>
<evidence type="ECO:0000313" key="15">
    <source>
        <dbReference type="EMBL" id="EDN76349.1"/>
    </source>
</evidence>
<evidence type="ECO:0000256" key="7">
    <source>
        <dbReference type="ARBA" id="ARBA00022840"/>
    </source>
</evidence>
<dbReference type="Pfam" id="PF02782">
    <property type="entry name" value="FGGY_C"/>
    <property type="match status" value="1"/>
</dbReference>
<dbReference type="FunFam" id="3.30.420.40:FF:000008">
    <property type="entry name" value="Glycerol kinase"/>
    <property type="match status" value="1"/>
</dbReference>
<dbReference type="InterPro" id="IPR000577">
    <property type="entry name" value="Carb_kinase_FGGY"/>
</dbReference>
<feature type="binding site" evidence="11">
    <location>
        <position position="17"/>
    </location>
    <ligand>
        <name>sn-glycerol 3-phosphate</name>
        <dbReference type="ChEBI" id="CHEBI:57597"/>
    </ligand>
</feature>
<proteinExistence type="inferred from homology"/>
<evidence type="ECO:0000256" key="11">
    <source>
        <dbReference type="HAMAP-Rule" id="MF_00186"/>
    </source>
</evidence>
<feature type="domain" description="Carbohydrate kinase FGGY N-terminal" evidence="13">
    <location>
        <begin position="9"/>
        <end position="255"/>
    </location>
</feature>
<dbReference type="InterPro" id="IPR043129">
    <property type="entry name" value="ATPase_NBD"/>
</dbReference>
<feature type="binding site" evidence="11">
    <location>
        <position position="317"/>
    </location>
    <ligand>
        <name>ATP</name>
        <dbReference type="ChEBI" id="CHEBI:30616"/>
    </ligand>
</feature>
<evidence type="ECO:0000256" key="5">
    <source>
        <dbReference type="ARBA" id="ARBA00022777"/>
    </source>
</evidence>
<feature type="domain" description="Carbohydrate kinase FGGY C-terminal" evidence="14">
    <location>
        <begin position="265"/>
        <end position="453"/>
    </location>
</feature>
<evidence type="ECO:0000256" key="2">
    <source>
        <dbReference type="ARBA" id="ARBA00009156"/>
    </source>
</evidence>
<name>A7B787_MEDG7</name>
<feature type="binding site" evidence="11">
    <location>
        <position position="248"/>
    </location>
    <ligand>
        <name>glycerol</name>
        <dbReference type="ChEBI" id="CHEBI:17754"/>
    </ligand>
</feature>
<dbReference type="PaxDb" id="411470-RUMGNA_03453"/>
<feature type="binding site" evidence="11">
    <location>
        <position position="414"/>
    </location>
    <ligand>
        <name>ATP</name>
        <dbReference type="ChEBI" id="CHEBI:30616"/>
    </ligand>
</feature>
<feature type="binding site" evidence="11">
    <location>
        <position position="88"/>
    </location>
    <ligand>
        <name>sn-glycerol 3-phosphate</name>
        <dbReference type="ChEBI" id="CHEBI:57597"/>
    </ligand>
</feature>
<dbReference type="GO" id="GO:0005524">
    <property type="term" value="F:ATP binding"/>
    <property type="evidence" value="ECO:0007669"/>
    <property type="project" value="UniProtKB-UniRule"/>
</dbReference>
<dbReference type="FunFam" id="3.30.420.40:FF:000007">
    <property type="entry name" value="Glycerol kinase"/>
    <property type="match status" value="1"/>
</dbReference>
<feature type="binding site" evidence="11">
    <location>
        <position position="418"/>
    </location>
    <ligand>
        <name>ADP</name>
        <dbReference type="ChEBI" id="CHEBI:456216"/>
    </ligand>
</feature>
<feature type="binding site" evidence="11">
    <location>
        <position position="17"/>
    </location>
    <ligand>
        <name>ATP</name>
        <dbReference type="ChEBI" id="CHEBI:30616"/>
    </ligand>
</feature>
<dbReference type="PIRSF" id="PIRSF000538">
    <property type="entry name" value="GlpK"/>
    <property type="match status" value="1"/>
</dbReference>
<evidence type="ECO:0000256" key="4">
    <source>
        <dbReference type="ARBA" id="ARBA00022741"/>
    </source>
</evidence>
<keyword evidence="5 11" id="KW-0418">Kinase</keyword>
<keyword evidence="7 11" id="KW-0067">ATP-binding</keyword>
<reference evidence="15 16" key="2">
    <citation type="submission" date="2007-06" db="EMBL/GenBank/DDBJ databases">
        <title>Draft genome sequence of Ruminococcus gnavus (ATCC 29149).</title>
        <authorList>
            <person name="Sudarsanam P."/>
            <person name="Ley R."/>
            <person name="Guruge J."/>
            <person name="Turnbaugh P.J."/>
            <person name="Mahowald M."/>
            <person name="Liep D."/>
            <person name="Gordon J."/>
        </authorList>
    </citation>
    <scope>NUCLEOTIDE SEQUENCE [LARGE SCALE GENOMIC DNA]</scope>
    <source>
        <strain evidence="15 16">ATCC 29149</strain>
    </source>
</reference>
<dbReference type="EMBL" id="AAYG02000031">
    <property type="protein sequence ID" value="EDN76349.1"/>
    <property type="molecule type" value="Genomic_DNA"/>
</dbReference>
<gene>
    <name evidence="11 15" type="primary">glpK</name>
    <name evidence="15" type="ORF">RUMGNA_03453</name>
</gene>
<feature type="binding site" evidence="11">
    <location>
        <position position="87"/>
    </location>
    <ligand>
        <name>sn-glycerol 3-phosphate</name>
        <dbReference type="ChEBI" id="CHEBI:57597"/>
    </ligand>
</feature>
<dbReference type="AlphaFoldDB" id="A7B787"/>
<dbReference type="InterPro" id="IPR018485">
    <property type="entry name" value="FGGY_C"/>
</dbReference>
<keyword evidence="6 11" id="KW-0319">Glycerol metabolism</keyword>
<evidence type="ECO:0000256" key="8">
    <source>
        <dbReference type="ARBA" id="ARBA00052101"/>
    </source>
</evidence>
<dbReference type="Gene3D" id="3.30.420.40">
    <property type="match status" value="2"/>
</dbReference>
<keyword evidence="4 11" id="KW-0547">Nucleotide-binding</keyword>
<dbReference type="GO" id="GO:0019563">
    <property type="term" value="P:glycerol catabolic process"/>
    <property type="evidence" value="ECO:0007669"/>
    <property type="project" value="UniProtKB-UniRule"/>
</dbReference>
<feature type="binding site" evidence="11">
    <location>
        <position position="21"/>
    </location>
    <ligand>
        <name>ADP</name>
        <dbReference type="ChEBI" id="CHEBI:456216"/>
    </ligand>
</feature>
<feature type="binding site" evidence="11">
    <location>
        <position position="17"/>
    </location>
    <ligand>
        <name>ADP</name>
        <dbReference type="ChEBI" id="CHEBI:456216"/>
    </ligand>
</feature>
<feature type="binding site" evidence="11">
    <location>
        <position position="248"/>
    </location>
    <ligand>
        <name>sn-glycerol 3-phosphate</name>
        <dbReference type="ChEBI" id="CHEBI:57597"/>
    </ligand>
</feature>
<feature type="binding site" evidence="11">
    <location>
        <position position="139"/>
    </location>
    <ligand>
        <name>glycerol</name>
        <dbReference type="ChEBI" id="CHEBI:17754"/>
    </ligand>
</feature>
<organism evidence="15 16">
    <name type="scientific">Mediterraneibacter gnavus (strain ATCC 29149 / DSM 114966 / JCM 6515 / VPI C7-9)</name>
    <name type="common">Ruminococcus gnavus</name>
    <dbReference type="NCBI Taxonomy" id="411470"/>
    <lineage>
        <taxon>Bacteria</taxon>
        <taxon>Bacillati</taxon>
        <taxon>Bacillota</taxon>
        <taxon>Clostridia</taxon>
        <taxon>Lachnospirales</taxon>
        <taxon>Lachnospiraceae</taxon>
        <taxon>Mediterraneibacter</taxon>
    </lineage>
</organism>
<comment type="subunit">
    <text evidence="10 11">Homotetramer and homodimer (in equilibrium).</text>
</comment>
<dbReference type="InterPro" id="IPR018484">
    <property type="entry name" value="FGGY_N"/>
</dbReference>
<reference evidence="15 16" key="1">
    <citation type="submission" date="2007-04" db="EMBL/GenBank/DDBJ databases">
        <authorList>
            <person name="Fulton L."/>
            <person name="Clifton S."/>
            <person name="Fulton B."/>
            <person name="Xu J."/>
            <person name="Minx P."/>
            <person name="Pepin K.H."/>
            <person name="Johnson M."/>
            <person name="Thiruvilangam P."/>
            <person name="Bhonagiri V."/>
            <person name="Nash W.E."/>
            <person name="Mardis E.R."/>
            <person name="Wilson R.K."/>
        </authorList>
    </citation>
    <scope>NUCLEOTIDE SEQUENCE [LARGE SCALE GENOMIC DNA]</scope>
    <source>
        <strain evidence="15 16">ATCC 29149</strain>
    </source>
</reference>
<feature type="binding site" evidence="11">
    <location>
        <position position="249"/>
    </location>
    <ligand>
        <name>glycerol</name>
        <dbReference type="ChEBI" id="CHEBI:17754"/>
    </ligand>
</feature>
<dbReference type="PROSITE" id="PS00933">
    <property type="entry name" value="FGGY_KINASES_1"/>
    <property type="match status" value="1"/>
</dbReference>
<feature type="binding site" evidence="11">
    <location>
        <position position="270"/>
    </location>
    <ligand>
        <name>ADP</name>
        <dbReference type="ChEBI" id="CHEBI:456216"/>
    </ligand>
</feature>
<feature type="binding site" evidence="11">
    <location>
        <position position="87"/>
    </location>
    <ligand>
        <name>glycerol</name>
        <dbReference type="ChEBI" id="CHEBI:17754"/>
    </ligand>
</feature>
<feature type="binding site" evidence="11">
    <location>
        <position position="313"/>
    </location>
    <ligand>
        <name>ATP</name>
        <dbReference type="ChEBI" id="CHEBI:30616"/>
    </ligand>
</feature>
<comment type="caution">
    <text evidence="15">The sequence shown here is derived from an EMBL/GenBank/DDBJ whole genome shotgun (WGS) entry which is preliminary data.</text>
</comment>
<evidence type="ECO:0000256" key="12">
    <source>
        <dbReference type="RuleBase" id="RU003733"/>
    </source>
</evidence>
<feature type="binding site" evidence="11">
    <location>
        <position position="313"/>
    </location>
    <ligand>
        <name>ADP</name>
        <dbReference type="ChEBI" id="CHEBI:456216"/>
    </ligand>
</feature>
<dbReference type="UniPathway" id="UPA00618">
    <property type="reaction ID" value="UER00672"/>
</dbReference>
<dbReference type="GO" id="GO:0004370">
    <property type="term" value="F:glycerol kinase activity"/>
    <property type="evidence" value="ECO:0007669"/>
    <property type="project" value="UniProtKB-UniRule"/>
</dbReference>
<feature type="binding site" evidence="11">
    <location>
        <position position="270"/>
    </location>
    <ligand>
        <name>ATP</name>
        <dbReference type="ChEBI" id="CHEBI:30616"/>
    </ligand>
</feature>
<comment type="pathway">
    <text evidence="1 11">Polyol metabolism; glycerol degradation via glycerol kinase pathway; sn-glycerol 3-phosphate from glycerol: step 1/1.</text>
</comment>
<evidence type="ECO:0000259" key="14">
    <source>
        <dbReference type="Pfam" id="PF02782"/>
    </source>
</evidence>
<accession>A7B787</accession>
<keyword evidence="3 11" id="KW-0808">Transferase</keyword>
<dbReference type="InterPro" id="IPR018483">
    <property type="entry name" value="Carb_kinase_FGGY_CS"/>
</dbReference>
<dbReference type="InterPro" id="IPR005999">
    <property type="entry name" value="Glycerol_kin"/>
</dbReference>
<dbReference type="GO" id="GO:0006072">
    <property type="term" value="P:glycerol-3-phosphate metabolic process"/>
    <property type="evidence" value="ECO:0007669"/>
    <property type="project" value="InterPro"/>
</dbReference>
<feature type="binding site" evidence="11">
    <location>
        <position position="88"/>
    </location>
    <ligand>
        <name>glycerol</name>
        <dbReference type="ChEBI" id="CHEBI:17754"/>
    </ligand>
</feature>
<dbReference type="PANTHER" id="PTHR10196">
    <property type="entry name" value="SUGAR KINASE"/>
    <property type="match status" value="1"/>
</dbReference>
<dbReference type="NCBIfam" id="NF000756">
    <property type="entry name" value="PRK00047.1"/>
    <property type="match status" value="1"/>
</dbReference>
<sequence>MEGIKMAKYVMALDAGTTSNRCILFNEKGEICSMAQKEFTQYFPKPGWVEHDPREIWSTQLSVARQAMNQINASAADIAAIGITNQRETAIVWDKNTGKPVYNAIVWQCRRTSEYCDSLKDKGLTEMFQKKTGLVIDAYFSGTKVKWILDHVEGARERAKRGELLFGTVETWLIWKLTKGAVHVTDYSNASRTMLFNINTLEWDDEILEELDIPKCMLPQAKPSSAVYGEADPGFFGGRIPIAGAAGDQQAALFGQTCFEEGEAKNTYGTGCFLLMNTGEKPVFSENGLVTTIAWGMEGKVNYALEGSVFVAGAAIQWLRDELRLIDSASDTEYLAQKVEDTNGCYVVPAFTGLGAPYWDQYARGTIVGLTRGVNKDHIIRATLESLAYQVNDVLEAMGADSGIALSALKVDGGASANNFLMQTQADISRAPVHRPKCVETTAMGAAYLAGLAVGYWKDKEDVKQNWDIDRVFQPDIEIEKQQKMLKGWKKAVQYAHGWAKEEEIMK</sequence>
<dbReference type="GO" id="GO:0005829">
    <property type="term" value="C:cytosol"/>
    <property type="evidence" value="ECO:0007669"/>
    <property type="project" value="TreeGrafter"/>
</dbReference>
<dbReference type="HAMAP" id="MF_00186">
    <property type="entry name" value="Glycerol_kin"/>
    <property type="match status" value="1"/>
</dbReference>
<evidence type="ECO:0000256" key="6">
    <source>
        <dbReference type="ARBA" id="ARBA00022798"/>
    </source>
</evidence>
<dbReference type="PANTHER" id="PTHR10196:SF69">
    <property type="entry name" value="GLYCEROL KINASE"/>
    <property type="match status" value="1"/>
</dbReference>
<evidence type="ECO:0000259" key="13">
    <source>
        <dbReference type="Pfam" id="PF00370"/>
    </source>
</evidence>
<comment type="similarity">
    <text evidence="2 11 12">Belongs to the FGGY kinase family.</text>
</comment>
<dbReference type="Pfam" id="PF00370">
    <property type="entry name" value="FGGY_N"/>
    <property type="match status" value="1"/>
</dbReference>
<protein>
    <recommendedName>
        <fullName evidence="11">Glycerol kinase</fullName>
        <ecNumber evidence="11">2.7.1.30</ecNumber>
    </recommendedName>
    <alternativeName>
        <fullName evidence="11">ATP:glycerol 3-phosphotransferase</fullName>
    </alternativeName>
    <alternativeName>
        <fullName evidence="11">Glycerokinase</fullName>
        <shortName evidence="11">GK</shortName>
    </alternativeName>
</protein>
<comment type="activity regulation">
    <text evidence="11">Activated by phosphorylation and inhibited by fructose 1,6-bisphosphate (FBP).</text>
</comment>
<evidence type="ECO:0000256" key="10">
    <source>
        <dbReference type="ARBA" id="ARBA00063665"/>
    </source>
</evidence>
<evidence type="ECO:0000256" key="1">
    <source>
        <dbReference type="ARBA" id="ARBA00005190"/>
    </source>
</evidence>
<evidence type="ECO:0000256" key="9">
    <source>
        <dbReference type="ARBA" id="ARBA00054633"/>
    </source>
</evidence>
<feature type="binding site" evidence="11">
    <location>
        <position position="19"/>
    </location>
    <ligand>
        <name>ATP</name>
        <dbReference type="ChEBI" id="CHEBI:30616"/>
    </ligand>
</feature>
<feature type="binding site" evidence="11">
    <location>
        <position position="139"/>
    </location>
    <ligand>
        <name>sn-glycerol 3-phosphate</name>
        <dbReference type="ChEBI" id="CHEBI:57597"/>
    </ligand>
</feature>
<feature type="binding site" evidence="11">
    <location>
        <position position="18"/>
    </location>
    <ligand>
        <name>ATP</name>
        <dbReference type="ChEBI" id="CHEBI:30616"/>
    </ligand>
</feature>
<dbReference type="CDD" id="cd07786">
    <property type="entry name" value="FGGY_EcGK_like"/>
    <property type="match status" value="1"/>
</dbReference>